<evidence type="ECO:0000313" key="1">
    <source>
        <dbReference type="EMBL" id="KAF7829628.1"/>
    </source>
</evidence>
<comment type="caution">
    <text evidence="1">The sequence shown here is derived from an EMBL/GenBank/DDBJ whole genome shotgun (WGS) entry which is preliminary data.</text>
</comment>
<dbReference type="EMBL" id="JAAIUW010000005">
    <property type="protein sequence ID" value="KAF7829628.1"/>
    <property type="molecule type" value="Genomic_DNA"/>
</dbReference>
<dbReference type="AlphaFoldDB" id="A0A834TWA7"/>
<reference evidence="1" key="1">
    <citation type="submission" date="2020-09" db="EMBL/GenBank/DDBJ databases">
        <title>Genome-Enabled Discovery of Anthraquinone Biosynthesis in Senna tora.</title>
        <authorList>
            <person name="Kang S.-H."/>
            <person name="Pandey R.P."/>
            <person name="Lee C.-M."/>
            <person name="Sim J.-S."/>
            <person name="Jeong J.-T."/>
            <person name="Choi B.-S."/>
            <person name="Jung M."/>
            <person name="Ginzburg D."/>
            <person name="Zhao K."/>
            <person name="Won S.Y."/>
            <person name="Oh T.-J."/>
            <person name="Yu Y."/>
            <person name="Kim N.-H."/>
            <person name="Lee O.R."/>
            <person name="Lee T.-H."/>
            <person name="Bashyal P."/>
            <person name="Kim T.-S."/>
            <person name="Lee W.-H."/>
            <person name="Kawkins C."/>
            <person name="Kim C.-K."/>
            <person name="Kim J.S."/>
            <person name="Ahn B.O."/>
            <person name="Rhee S.Y."/>
            <person name="Sohng J.K."/>
        </authorList>
    </citation>
    <scope>NUCLEOTIDE SEQUENCE</scope>
    <source>
        <tissue evidence="1">Leaf</tissue>
    </source>
</reference>
<proteinExistence type="predicted"/>
<dbReference type="Proteomes" id="UP000634136">
    <property type="component" value="Unassembled WGS sequence"/>
</dbReference>
<gene>
    <name evidence="1" type="ORF">G2W53_011961</name>
</gene>
<protein>
    <submittedName>
        <fullName evidence="1">Uncharacterized protein</fullName>
    </submittedName>
</protein>
<evidence type="ECO:0000313" key="2">
    <source>
        <dbReference type="Proteomes" id="UP000634136"/>
    </source>
</evidence>
<organism evidence="1 2">
    <name type="scientific">Senna tora</name>
    <dbReference type="NCBI Taxonomy" id="362788"/>
    <lineage>
        <taxon>Eukaryota</taxon>
        <taxon>Viridiplantae</taxon>
        <taxon>Streptophyta</taxon>
        <taxon>Embryophyta</taxon>
        <taxon>Tracheophyta</taxon>
        <taxon>Spermatophyta</taxon>
        <taxon>Magnoliopsida</taxon>
        <taxon>eudicotyledons</taxon>
        <taxon>Gunneridae</taxon>
        <taxon>Pentapetalae</taxon>
        <taxon>rosids</taxon>
        <taxon>fabids</taxon>
        <taxon>Fabales</taxon>
        <taxon>Fabaceae</taxon>
        <taxon>Caesalpinioideae</taxon>
        <taxon>Cassia clade</taxon>
        <taxon>Senna</taxon>
    </lineage>
</organism>
<accession>A0A834TWA7</accession>
<keyword evidence="2" id="KW-1185">Reference proteome</keyword>
<name>A0A834TWA7_9FABA</name>
<sequence length="47" mass="5476">MSSLSRVTNAKTKVARKLEKTEMKKEASYEWMVERKEVVVCLEGFKP</sequence>